<evidence type="ECO:0000313" key="3">
    <source>
        <dbReference type="Proteomes" id="UP000288805"/>
    </source>
</evidence>
<gene>
    <name evidence="2" type="ORF">CK203_022524</name>
</gene>
<sequence length="89" mass="10477">MTVTQYEVKFMELSRFSPQLLATEEEKTLKFQDGLKPYLKNKISILKLGVYLKVVDRALVAKKDNEDLHQYRERQRTKHRSDGPHSNQA</sequence>
<evidence type="ECO:0000256" key="1">
    <source>
        <dbReference type="SAM" id="MobiDB-lite"/>
    </source>
</evidence>
<dbReference type="Proteomes" id="UP000288805">
    <property type="component" value="Unassembled WGS sequence"/>
</dbReference>
<feature type="compositionally biased region" description="Basic and acidic residues" evidence="1">
    <location>
        <begin position="65"/>
        <end position="74"/>
    </location>
</feature>
<proteinExistence type="predicted"/>
<dbReference type="EMBL" id="QGNW01000046">
    <property type="protein sequence ID" value="RVX07280.1"/>
    <property type="molecule type" value="Genomic_DNA"/>
</dbReference>
<protein>
    <recommendedName>
        <fullName evidence="4">Retrotransposon gag domain-containing protein</fullName>
    </recommendedName>
</protein>
<evidence type="ECO:0008006" key="4">
    <source>
        <dbReference type="Google" id="ProtNLM"/>
    </source>
</evidence>
<dbReference type="AlphaFoldDB" id="A0A438JE93"/>
<organism evidence="2 3">
    <name type="scientific">Vitis vinifera</name>
    <name type="common">Grape</name>
    <dbReference type="NCBI Taxonomy" id="29760"/>
    <lineage>
        <taxon>Eukaryota</taxon>
        <taxon>Viridiplantae</taxon>
        <taxon>Streptophyta</taxon>
        <taxon>Embryophyta</taxon>
        <taxon>Tracheophyta</taxon>
        <taxon>Spermatophyta</taxon>
        <taxon>Magnoliopsida</taxon>
        <taxon>eudicotyledons</taxon>
        <taxon>Gunneridae</taxon>
        <taxon>Pentapetalae</taxon>
        <taxon>rosids</taxon>
        <taxon>Vitales</taxon>
        <taxon>Vitaceae</taxon>
        <taxon>Viteae</taxon>
        <taxon>Vitis</taxon>
    </lineage>
</organism>
<accession>A0A438JE93</accession>
<evidence type="ECO:0000313" key="2">
    <source>
        <dbReference type="EMBL" id="RVX07280.1"/>
    </source>
</evidence>
<comment type="caution">
    <text evidence="2">The sequence shown here is derived from an EMBL/GenBank/DDBJ whole genome shotgun (WGS) entry which is preliminary data.</text>
</comment>
<reference evidence="2 3" key="1">
    <citation type="journal article" date="2018" name="PLoS Genet.">
        <title>Population sequencing reveals clonal diversity and ancestral inbreeding in the grapevine cultivar Chardonnay.</title>
        <authorList>
            <person name="Roach M.J."/>
            <person name="Johnson D.L."/>
            <person name="Bohlmann J."/>
            <person name="van Vuuren H.J."/>
            <person name="Jones S.J."/>
            <person name="Pretorius I.S."/>
            <person name="Schmidt S.A."/>
            <person name="Borneman A.R."/>
        </authorList>
    </citation>
    <scope>NUCLEOTIDE SEQUENCE [LARGE SCALE GENOMIC DNA]</scope>
    <source>
        <strain evidence="3">cv. Chardonnay</strain>
        <tissue evidence="2">Leaf</tissue>
    </source>
</reference>
<feature type="region of interest" description="Disordered" evidence="1">
    <location>
        <begin position="65"/>
        <end position="89"/>
    </location>
</feature>
<name>A0A438JE93_VITVI</name>